<reference evidence="7" key="2">
    <citation type="journal article" date="2007" name="Science">
        <title>Draft genome sequence of the sexually transmitted pathogen Trichomonas vaginalis.</title>
        <authorList>
            <person name="Carlton J.M."/>
            <person name="Hirt R.P."/>
            <person name="Silva J.C."/>
            <person name="Delcher A.L."/>
            <person name="Schatz M."/>
            <person name="Zhao Q."/>
            <person name="Wortman J.R."/>
            <person name="Bidwell S.L."/>
            <person name="Alsmark U.C.M."/>
            <person name="Besteiro S."/>
            <person name="Sicheritz-Ponten T."/>
            <person name="Noel C.J."/>
            <person name="Dacks J.B."/>
            <person name="Foster P.G."/>
            <person name="Simillion C."/>
            <person name="Van de Peer Y."/>
            <person name="Miranda-Saavedra D."/>
            <person name="Barton G.J."/>
            <person name="Westrop G.D."/>
            <person name="Mueller S."/>
            <person name="Dessi D."/>
            <person name="Fiori P.L."/>
            <person name="Ren Q."/>
            <person name="Paulsen I."/>
            <person name="Zhang H."/>
            <person name="Bastida-Corcuera F.D."/>
            <person name="Simoes-Barbosa A."/>
            <person name="Brown M.T."/>
            <person name="Hayes R.D."/>
            <person name="Mukherjee M."/>
            <person name="Okumura C.Y."/>
            <person name="Schneider R."/>
            <person name="Smith A.J."/>
            <person name="Vanacova S."/>
            <person name="Villalvazo M."/>
            <person name="Haas B.J."/>
            <person name="Pertea M."/>
            <person name="Feldblyum T.V."/>
            <person name="Utterback T.R."/>
            <person name="Shu C.L."/>
            <person name="Osoegawa K."/>
            <person name="de Jong P.J."/>
            <person name="Hrdy I."/>
            <person name="Horvathova L."/>
            <person name="Zubacova Z."/>
            <person name="Dolezal P."/>
            <person name="Malik S.B."/>
            <person name="Logsdon J.M. Jr."/>
            <person name="Henze K."/>
            <person name="Gupta A."/>
            <person name="Wang C.C."/>
            <person name="Dunne R.L."/>
            <person name="Upcroft J.A."/>
            <person name="Upcroft P."/>
            <person name="White O."/>
            <person name="Salzberg S.L."/>
            <person name="Tang P."/>
            <person name="Chiu C.-H."/>
            <person name="Lee Y.-S."/>
            <person name="Embley T.M."/>
            <person name="Coombs G.H."/>
            <person name="Mottram J.C."/>
            <person name="Tachezy J."/>
            <person name="Fraser-Liggett C.M."/>
            <person name="Johnson P.J."/>
        </authorList>
    </citation>
    <scope>NUCLEOTIDE SEQUENCE [LARGE SCALE GENOMIC DNA]</scope>
    <source>
        <strain evidence="7">G3</strain>
    </source>
</reference>
<dbReference type="VEuPathDB" id="TrichDB:TVAG_396050"/>
<dbReference type="PROSITE" id="PS50088">
    <property type="entry name" value="ANK_REPEAT"/>
    <property type="match status" value="8"/>
</dbReference>
<evidence type="ECO:0000256" key="3">
    <source>
        <dbReference type="PROSITE-ProRule" id="PRU00023"/>
    </source>
</evidence>
<feature type="repeat" description="ANK" evidence="3">
    <location>
        <begin position="423"/>
        <end position="455"/>
    </location>
</feature>
<dbReference type="PROSITE" id="PS50089">
    <property type="entry name" value="ZF_RING_2"/>
    <property type="match status" value="1"/>
</dbReference>
<feature type="repeat" description="ANK" evidence="3">
    <location>
        <begin position="295"/>
        <end position="327"/>
    </location>
</feature>
<dbReference type="InterPro" id="IPR036770">
    <property type="entry name" value="Ankyrin_rpt-contain_sf"/>
</dbReference>
<dbReference type="OrthoDB" id="9995210at2759"/>
<dbReference type="Gene3D" id="1.25.40.20">
    <property type="entry name" value="Ankyrin repeat-containing domain"/>
    <property type="match status" value="3"/>
</dbReference>
<reference evidence="7" key="1">
    <citation type="submission" date="2006-10" db="EMBL/GenBank/DDBJ databases">
        <authorList>
            <person name="Amadeo P."/>
            <person name="Zhao Q."/>
            <person name="Wortman J."/>
            <person name="Fraser-Liggett C."/>
            <person name="Carlton J."/>
        </authorList>
    </citation>
    <scope>NUCLEOTIDE SEQUENCE</scope>
    <source>
        <strain evidence="7">G3</strain>
    </source>
</reference>
<keyword evidence="8" id="KW-1185">Reference proteome</keyword>
<dbReference type="Gene3D" id="3.30.40.10">
    <property type="entry name" value="Zinc/RING finger domain, C3HC4 (zinc finger)"/>
    <property type="match status" value="1"/>
</dbReference>
<dbReference type="SUPFAM" id="SSF57850">
    <property type="entry name" value="RING/U-box"/>
    <property type="match status" value="1"/>
</dbReference>
<keyword evidence="4" id="KW-0863">Zinc-finger</keyword>
<dbReference type="Pfam" id="PF12796">
    <property type="entry name" value="Ank_2"/>
    <property type="match status" value="4"/>
</dbReference>
<dbReference type="InParanoid" id="A2G610"/>
<dbReference type="PRINTS" id="PR01415">
    <property type="entry name" value="ANKYRIN"/>
</dbReference>
<dbReference type="AlphaFoldDB" id="A2G610"/>
<proteinExistence type="predicted"/>
<name>A2G610_TRIV3</name>
<sequence length="710" mass="78222">MTSLFDYAAKDDVFNLKKLINSGADINRTNENNETALHFAVVKGNVKATRLLISCGANLNIQTAVFGETPLHLAVQQNNRELINLLLDAGADPNVKNCDDEGPIFTAIRWGNPDIISLLADRGCILNDVNKFGQTPYGVATHFQSRKSTSALVSCGVTPQISGVPSILSLDKMNKPLVGGSEKKKVFGFRQSPPGISDLFEVVSTNQVQVLQDQLKKGIKINEVANFNKETLLHSAVLYGSTDCVEVLIQNGALVNEKTEFGLESPLQIAIREGFFDIFFLLIRNGADIESENCDGETPIFQAVKANRIEMFRVLVRRGADVNHQNVSGFTPINFAVLASNKFMVEALLFYGATFPQGQFNPYMFAFKAGDDEIANIIQCESPNLAEETRLPPNLFQIIKANNMDELQALITKGFRLDLVDSLEGSPLHCACRADAIDCVKLLIESGADVNIIDIQNRETPFMTAINSQSEQSIRELLQNADADLVNVRNKEGETSLFYAVRKNNYNLVMDLVTKGAEINTYNNNGVTPLYVATGLKYTDIARYLMDNGADITCEIHQSIKLAQDMNERELVDVLSSKPVTRDNSRTARSDLRKSRLGSRCTTASTQGRQSSLTMRSGNTTLNNSSTLANALANTYGTITLGRDEEKTFQLPENFQEGLCVVCQRNKATQKLIPCNHVCTCHGCIKQFIEMQIPCPFCGLKFYATKPAGE</sequence>
<feature type="repeat" description="ANK" evidence="3">
    <location>
        <begin position="525"/>
        <end position="552"/>
    </location>
</feature>
<dbReference type="Pfam" id="PF13920">
    <property type="entry name" value="zf-C3HC4_3"/>
    <property type="match status" value="1"/>
</dbReference>
<feature type="repeat" description="ANK" evidence="3">
    <location>
        <begin position="32"/>
        <end position="64"/>
    </location>
</feature>
<dbReference type="VEuPathDB" id="TrichDB:TVAGG3_0212740"/>
<dbReference type="InterPro" id="IPR001841">
    <property type="entry name" value="Znf_RING"/>
</dbReference>
<dbReference type="PANTHER" id="PTHR24198:SF165">
    <property type="entry name" value="ANKYRIN REPEAT-CONTAINING PROTEIN-RELATED"/>
    <property type="match status" value="1"/>
</dbReference>
<dbReference type="KEGG" id="tva:4745058"/>
<dbReference type="GO" id="GO:0008270">
    <property type="term" value="F:zinc ion binding"/>
    <property type="evidence" value="ECO:0007669"/>
    <property type="project" value="UniProtKB-KW"/>
</dbReference>
<dbReference type="CDD" id="cd16649">
    <property type="entry name" value="mRING-HC-C3HC5_CGRF1-like"/>
    <property type="match status" value="1"/>
</dbReference>
<protein>
    <submittedName>
        <fullName evidence="7">Ankyrin repeat protein, putative</fullName>
    </submittedName>
</protein>
<keyword evidence="1" id="KW-0677">Repeat</keyword>
<feature type="region of interest" description="Disordered" evidence="5">
    <location>
        <begin position="577"/>
        <end position="599"/>
    </location>
</feature>
<evidence type="ECO:0000313" key="8">
    <source>
        <dbReference type="Proteomes" id="UP000001542"/>
    </source>
</evidence>
<dbReference type="SUPFAM" id="SSF48403">
    <property type="entry name" value="Ankyrin repeat"/>
    <property type="match status" value="2"/>
</dbReference>
<dbReference type="SMART" id="SM00248">
    <property type="entry name" value="ANK"/>
    <property type="match status" value="13"/>
</dbReference>
<accession>A2G610</accession>
<dbReference type="InterPro" id="IPR013083">
    <property type="entry name" value="Znf_RING/FYVE/PHD"/>
</dbReference>
<feature type="repeat" description="ANK" evidence="3">
    <location>
        <begin position="228"/>
        <end position="260"/>
    </location>
</feature>
<feature type="repeat" description="ANK" evidence="3">
    <location>
        <begin position="66"/>
        <end position="98"/>
    </location>
</feature>
<keyword evidence="4" id="KW-0862">Zinc</keyword>
<keyword evidence="2 3" id="KW-0040">ANK repeat</keyword>
<feature type="repeat" description="ANK" evidence="3">
    <location>
        <begin position="262"/>
        <end position="294"/>
    </location>
</feature>
<dbReference type="EMBL" id="DS114458">
    <property type="protein sequence ID" value="EAX87406.1"/>
    <property type="molecule type" value="Genomic_DNA"/>
</dbReference>
<evidence type="ECO:0000256" key="4">
    <source>
        <dbReference type="PROSITE-ProRule" id="PRU00175"/>
    </source>
</evidence>
<feature type="compositionally biased region" description="Basic and acidic residues" evidence="5">
    <location>
        <begin position="580"/>
        <end position="594"/>
    </location>
</feature>
<keyword evidence="4" id="KW-0479">Metal-binding</keyword>
<dbReference type="InterPro" id="IPR002110">
    <property type="entry name" value="Ankyrin_rpt"/>
</dbReference>
<evidence type="ECO:0000256" key="2">
    <source>
        <dbReference type="ARBA" id="ARBA00023043"/>
    </source>
</evidence>
<dbReference type="STRING" id="5722.A2G610"/>
<gene>
    <name evidence="7" type="ORF">TVAG_396050</name>
</gene>
<dbReference type="PROSITE" id="PS50297">
    <property type="entry name" value="ANK_REP_REGION"/>
    <property type="match status" value="8"/>
</dbReference>
<evidence type="ECO:0000256" key="5">
    <source>
        <dbReference type="SAM" id="MobiDB-lite"/>
    </source>
</evidence>
<dbReference type="Proteomes" id="UP000001542">
    <property type="component" value="Unassembled WGS sequence"/>
</dbReference>
<dbReference type="SMR" id="A2G610"/>
<dbReference type="Pfam" id="PF00023">
    <property type="entry name" value="Ank"/>
    <property type="match status" value="1"/>
</dbReference>
<evidence type="ECO:0000256" key="1">
    <source>
        <dbReference type="ARBA" id="ARBA00022737"/>
    </source>
</evidence>
<dbReference type="PANTHER" id="PTHR24198">
    <property type="entry name" value="ANKYRIN REPEAT AND PROTEIN KINASE DOMAIN-CONTAINING PROTEIN"/>
    <property type="match status" value="1"/>
</dbReference>
<evidence type="ECO:0000259" key="6">
    <source>
        <dbReference type="PROSITE" id="PS50089"/>
    </source>
</evidence>
<evidence type="ECO:0000313" key="7">
    <source>
        <dbReference type="EMBL" id="EAX87406.1"/>
    </source>
</evidence>
<organism evidence="7 8">
    <name type="scientific">Trichomonas vaginalis (strain ATCC PRA-98 / G3)</name>
    <dbReference type="NCBI Taxonomy" id="412133"/>
    <lineage>
        <taxon>Eukaryota</taxon>
        <taxon>Metamonada</taxon>
        <taxon>Parabasalia</taxon>
        <taxon>Trichomonadida</taxon>
        <taxon>Trichomonadidae</taxon>
        <taxon>Trichomonas</taxon>
    </lineage>
</organism>
<feature type="repeat" description="ANK" evidence="3">
    <location>
        <begin position="492"/>
        <end position="524"/>
    </location>
</feature>
<feature type="domain" description="RING-type" evidence="6">
    <location>
        <begin position="660"/>
        <end position="698"/>
    </location>
</feature>
<dbReference type="eggNOG" id="KOG4177">
    <property type="taxonomic scope" value="Eukaryota"/>
</dbReference>